<feature type="transmembrane region" description="Helical" evidence="6">
    <location>
        <begin position="37"/>
        <end position="57"/>
    </location>
</feature>
<feature type="transmembrane region" description="Helical" evidence="6">
    <location>
        <begin position="119"/>
        <end position="141"/>
    </location>
</feature>
<dbReference type="Pfam" id="PF11970">
    <property type="entry name" value="GPR_Gpa2_C"/>
    <property type="match status" value="1"/>
</dbReference>
<evidence type="ECO:0000313" key="9">
    <source>
        <dbReference type="Proteomes" id="UP000774617"/>
    </source>
</evidence>
<feature type="transmembrane region" description="Helical" evidence="6">
    <location>
        <begin position="203"/>
        <end position="225"/>
    </location>
</feature>
<dbReference type="InterPro" id="IPR022596">
    <property type="entry name" value="GPR1/2/3_C"/>
</dbReference>
<dbReference type="PANTHER" id="PTHR23112">
    <property type="entry name" value="G PROTEIN-COUPLED RECEPTOR 157-RELATED"/>
    <property type="match status" value="1"/>
</dbReference>
<dbReference type="EMBL" id="JAGTJR010000007">
    <property type="protein sequence ID" value="KAH7057140.1"/>
    <property type="molecule type" value="Genomic_DNA"/>
</dbReference>
<feature type="region of interest" description="Disordered" evidence="5">
    <location>
        <begin position="315"/>
        <end position="345"/>
    </location>
</feature>
<feature type="compositionally biased region" description="Low complexity" evidence="5">
    <location>
        <begin position="419"/>
        <end position="430"/>
    </location>
</feature>
<evidence type="ECO:0000313" key="8">
    <source>
        <dbReference type="EMBL" id="KAH7057140.1"/>
    </source>
</evidence>
<dbReference type="Proteomes" id="UP000774617">
    <property type="component" value="Unassembled WGS sequence"/>
</dbReference>
<feature type="transmembrane region" description="Helical" evidence="6">
    <location>
        <begin position="246"/>
        <end position="267"/>
    </location>
</feature>
<keyword evidence="3 6" id="KW-1133">Transmembrane helix</keyword>
<dbReference type="Gene3D" id="1.20.1070.10">
    <property type="entry name" value="Rhodopsin 7-helix transmembrane proteins"/>
    <property type="match status" value="1"/>
</dbReference>
<feature type="region of interest" description="Disordered" evidence="5">
    <location>
        <begin position="387"/>
        <end position="437"/>
    </location>
</feature>
<feature type="transmembrane region" description="Helical" evidence="6">
    <location>
        <begin position="77"/>
        <end position="99"/>
    </location>
</feature>
<feature type="transmembrane region" description="Helical" evidence="6">
    <location>
        <begin position="279"/>
        <end position="302"/>
    </location>
</feature>
<protein>
    <submittedName>
        <fullName evidence="8">G protein-coupled glucose receptor regulating Gpa2-domain-containing protein</fullName>
    </submittedName>
</protein>
<evidence type="ECO:0000256" key="4">
    <source>
        <dbReference type="ARBA" id="ARBA00023136"/>
    </source>
</evidence>
<feature type="domain" description="G protein-coupled receptor GPR1/2/3 C-terminal" evidence="7">
    <location>
        <begin position="240"/>
        <end position="305"/>
    </location>
</feature>
<evidence type="ECO:0000259" key="7">
    <source>
        <dbReference type="Pfam" id="PF11970"/>
    </source>
</evidence>
<evidence type="ECO:0000256" key="2">
    <source>
        <dbReference type="ARBA" id="ARBA00022692"/>
    </source>
</evidence>
<accession>A0ABQ8GIN1</accession>
<evidence type="ECO:0000256" key="5">
    <source>
        <dbReference type="SAM" id="MobiDB-lite"/>
    </source>
</evidence>
<comment type="caution">
    <text evidence="8">The sequence shown here is derived from an EMBL/GenBank/DDBJ whole genome shotgun (WGS) entry which is preliminary data.</text>
</comment>
<organism evidence="8 9">
    <name type="scientific">Macrophomina phaseolina</name>
    <dbReference type="NCBI Taxonomy" id="35725"/>
    <lineage>
        <taxon>Eukaryota</taxon>
        <taxon>Fungi</taxon>
        <taxon>Dikarya</taxon>
        <taxon>Ascomycota</taxon>
        <taxon>Pezizomycotina</taxon>
        <taxon>Dothideomycetes</taxon>
        <taxon>Dothideomycetes incertae sedis</taxon>
        <taxon>Botryosphaeriales</taxon>
        <taxon>Botryosphaeriaceae</taxon>
        <taxon>Macrophomina</taxon>
    </lineage>
</organism>
<evidence type="ECO:0000256" key="3">
    <source>
        <dbReference type="ARBA" id="ARBA00022989"/>
    </source>
</evidence>
<proteinExistence type="predicted"/>
<evidence type="ECO:0000256" key="1">
    <source>
        <dbReference type="ARBA" id="ARBA00004141"/>
    </source>
</evidence>
<feature type="compositionally biased region" description="Low complexity" evidence="5">
    <location>
        <begin position="461"/>
        <end position="471"/>
    </location>
</feature>
<reference evidence="8 9" key="1">
    <citation type="journal article" date="2021" name="Nat. Commun.">
        <title>Genetic determinants of endophytism in the Arabidopsis root mycobiome.</title>
        <authorList>
            <person name="Mesny F."/>
            <person name="Miyauchi S."/>
            <person name="Thiergart T."/>
            <person name="Pickel B."/>
            <person name="Atanasova L."/>
            <person name="Karlsson M."/>
            <person name="Huettel B."/>
            <person name="Barry K.W."/>
            <person name="Haridas S."/>
            <person name="Chen C."/>
            <person name="Bauer D."/>
            <person name="Andreopoulos W."/>
            <person name="Pangilinan J."/>
            <person name="LaButti K."/>
            <person name="Riley R."/>
            <person name="Lipzen A."/>
            <person name="Clum A."/>
            <person name="Drula E."/>
            <person name="Henrissat B."/>
            <person name="Kohler A."/>
            <person name="Grigoriev I.V."/>
            <person name="Martin F.M."/>
            <person name="Hacquard S."/>
        </authorList>
    </citation>
    <scope>NUCLEOTIDE SEQUENCE [LARGE SCALE GENOMIC DNA]</scope>
    <source>
        <strain evidence="8 9">MPI-SDFR-AT-0080</strain>
    </source>
</reference>
<name>A0ABQ8GIN1_9PEZI</name>
<keyword evidence="4 6" id="KW-0472">Membrane</keyword>
<evidence type="ECO:0000256" key="6">
    <source>
        <dbReference type="SAM" id="Phobius"/>
    </source>
</evidence>
<sequence>MAAAAAAAHLVPRAGPTYFPWPYSVDPLPADLRLGLWPVGIFALLSVVATLALLAWITYRLISWRKHYRSYVGYNQYVLLIYNLLLADLQQSLSFLISFHWIHQGKMLAPSSACFGQAWLVQIGDISSGMFVLAIALHTFFSVVKGRQLPFRVFLVGTVVIWVVSLLLTVMGPALHGNDYFTAAGAWCWASDKYETERLWLHYMWIFIIEFGTVIVYALIFIYLRKQLANIVSAQQSATQVKVSQAARYMVVYPLTYVLLTLPLAAGRMATMTGRNLPIIYYCVAGSMMTSCGWVDALLYTLTRRVLVSNEIDQRKGANGQSSSSGARTGYGQHSQHGGGGGGWDIASFDHKGARGLTDRTVTITGGRDARDSNFIDMDALASKSGKVLVGEQRMGRSKQKSSSAGEHSTAHLTRRRSTSTSARDSPTPRGSTDSILAGMGTMGVRAETKVEVTVEPADGFLLSSDSSGSSTPIKGTTTVEVRAGRRSGSPC</sequence>
<keyword evidence="8" id="KW-0675">Receptor</keyword>
<dbReference type="SUPFAM" id="SSF81321">
    <property type="entry name" value="Family A G protein-coupled receptor-like"/>
    <property type="match status" value="1"/>
</dbReference>
<feature type="region of interest" description="Disordered" evidence="5">
    <location>
        <begin position="461"/>
        <end position="492"/>
    </location>
</feature>
<dbReference type="PANTHER" id="PTHR23112:SF37">
    <property type="entry name" value="G PROTEIN-COUPLED RECEPTOR GPR1"/>
    <property type="match status" value="1"/>
</dbReference>
<comment type="subcellular location">
    <subcellularLocation>
        <location evidence="1">Membrane</location>
        <topology evidence="1">Multi-pass membrane protein</topology>
    </subcellularLocation>
</comment>
<gene>
    <name evidence="8" type="ORF">B0J12DRAFT_567959</name>
</gene>
<keyword evidence="2 6" id="KW-0812">Transmembrane</keyword>
<feature type="transmembrane region" description="Helical" evidence="6">
    <location>
        <begin position="153"/>
        <end position="175"/>
    </location>
</feature>
<keyword evidence="9" id="KW-1185">Reference proteome</keyword>